<keyword evidence="4" id="KW-0156">Chromatin regulator</keyword>
<keyword evidence="3 9" id="KW-0808">Transferase</keyword>
<dbReference type="GO" id="GO:0005634">
    <property type="term" value="C:nucleus"/>
    <property type="evidence" value="ECO:0007669"/>
    <property type="project" value="UniProtKB-SubCell"/>
</dbReference>
<dbReference type="InterPro" id="IPR035898">
    <property type="entry name" value="TAZ_dom_sf"/>
</dbReference>
<dbReference type="PANTHER" id="PTHR13808">
    <property type="entry name" value="CBP/P300-RELATED"/>
    <property type="match status" value="1"/>
</dbReference>
<dbReference type="GO" id="GO:0003713">
    <property type="term" value="F:transcription coactivator activity"/>
    <property type="evidence" value="ECO:0007669"/>
    <property type="project" value="TreeGrafter"/>
</dbReference>
<comment type="caution">
    <text evidence="9">The sequence shown here is derived from an EMBL/GenBank/DDBJ whole genome shotgun (WGS) entry which is preliminary data.</text>
</comment>
<comment type="catalytic activity">
    <reaction evidence="8">
        <text>L-lysyl-[protein] + acetyl-CoA = N(6)-acetyl-L-lysyl-[protein] + CoA + H(+)</text>
        <dbReference type="Rhea" id="RHEA:45948"/>
        <dbReference type="Rhea" id="RHEA-COMP:9752"/>
        <dbReference type="Rhea" id="RHEA-COMP:10731"/>
        <dbReference type="ChEBI" id="CHEBI:15378"/>
        <dbReference type="ChEBI" id="CHEBI:29969"/>
        <dbReference type="ChEBI" id="CHEBI:57287"/>
        <dbReference type="ChEBI" id="CHEBI:57288"/>
        <dbReference type="ChEBI" id="CHEBI:61930"/>
        <dbReference type="EC" id="2.3.1.48"/>
    </reaction>
</comment>
<keyword evidence="6" id="KW-0804">Transcription</keyword>
<evidence type="ECO:0000313" key="9">
    <source>
        <dbReference type="EMBL" id="GEU75807.1"/>
    </source>
</evidence>
<evidence type="ECO:0000256" key="7">
    <source>
        <dbReference type="ARBA" id="ARBA00023242"/>
    </source>
</evidence>
<keyword evidence="7" id="KW-0539">Nucleus</keyword>
<dbReference type="PANTHER" id="PTHR13808:SF1">
    <property type="entry name" value="HISTONE ACETYLTRANSFERASE"/>
    <property type="match status" value="1"/>
</dbReference>
<dbReference type="GO" id="GO:0004402">
    <property type="term" value="F:histone acetyltransferase activity"/>
    <property type="evidence" value="ECO:0007669"/>
    <property type="project" value="InterPro"/>
</dbReference>
<reference evidence="9" key="1">
    <citation type="journal article" date="2019" name="Sci. Rep.">
        <title>Draft genome of Tanacetum cinerariifolium, the natural source of mosquito coil.</title>
        <authorList>
            <person name="Yamashiro T."/>
            <person name="Shiraishi A."/>
            <person name="Satake H."/>
            <person name="Nakayama K."/>
        </authorList>
    </citation>
    <scope>NUCLEOTIDE SEQUENCE</scope>
</reference>
<name>A0A6L2MR08_TANCI</name>
<evidence type="ECO:0000256" key="3">
    <source>
        <dbReference type="ARBA" id="ARBA00022679"/>
    </source>
</evidence>
<dbReference type="GO" id="GO:0031490">
    <property type="term" value="F:chromatin DNA binding"/>
    <property type="evidence" value="ECO:0007669"/>
    <property type="project" value="TreeGrafter"/>
</dbReference>
<evidence type="ECO:0000256" key="2">
    <source>
        <dbReference type="ARBA" id="ARBA00013184"/>
    </source>
</evidence>
<dbReference type="GO" id="GO:0045944">
    <property type="term" value="P:positive regulation of transcription by RNA polymerase II"/>
    <property type="evidence" value="ECO:0007669"/>
    <property type="project" value="TreeGrafter"/>
</dbReference>
<sequence>MVMSYPDCRKVKGLFLHEMEFKVHDSGGCPLWKKMWHLLQFQHFACKDGPCNVPACSIRGTSFSASYWKWRRRGLYEPLLTSVVVSVKDVVIKWLIQVNIIVDQLSMFSGAGKEDVGNSDLDKVICIWDMRRGATILSTTILPVA</sequence>
<protein>
    <recommendedName>
        <fullName evidence="2">histone acetyltransferase</fullName>
        <ecNumber evidence="2">2.3.1.48</ecNumber>
    </recommendedName>
</protein>
<dbReference type="AlphaFoldDB" id="A0A6L2MR08"/>
<comment type="subcellular location">
    <subcellularLocation>
        <location evidence="1">Nucleus</location>
    </subcellularLocation>
</comment>
<evidence type="ECO:0000256" key="5">
    <source>
        <dbReference type="ARBA" id="ARBA00023015"/>
    </source>
</evidence>
<organism evidence="9">
    <name type="scientific">Tanacetum cinerariifolium</name>
    <name type="common">Dalmatian daisy</name>
    <name type="synonym">Chrysanthemum cinerariifolium</name>
    <dbReference type="NCBI Taxonomy" id="118510"/>
    <lineage>
        <taxon>Eukaryota</taxon>
        <taxon>Viridiplantae</taxon>
        <taxon>Streptophyta</taxon>
        <taxon>Embryophyta</taxon>
        <taxon>Tracheophyta</taxon>
        <taxon>Spermatophyta</taxon>
        <taxon>Magnoliopsida</taxon>
        <taxon>eudicotyledons</taxon>
        <taxon>Gunneridae</taxon>
        <taxon>Pentapetalae</taxon>
        <taxon>asterids</taxon>
        <taxon>campanulids</taxon>
        <taxon>Asterales</taxon>
        <taxon>Asteraceae</taxon>
        <taxon>Asteroideae</taxon>
        <taxon>Anthemideae</taxon>
        <taxon>Anthemidinae</taxon>
        <taxon>Tanacetum</taxon>
    </lineage>
</organism>
<accession>A0A6L2MR08</accession>
<dbReference type="SUPFAM" id="SSF57933">
    <property type="entry name" value="TAZ domain"/>
    <property type="match status" value="1"/>
</dbReference>
<evidence type="ECO:0000256" key="1">
    <source>
        <dbReference type="ARBA" id="ARBA00004123"/>
    </source>
</evidence>
<evidence type="ECO:0000256" key="8">
    <source>
        <dbReference type="ARBA" id="ARBA00048017"/>
    </source>
</evidence>
<dbReference type="EMBL" id="BKCJ010007154">
    <property type="protein sequence ID" value="GEU75807.1"/>
    <property type="molecule type" value="Genomic_DNA"/>
</dbReference>
<dbReference type="EC" id="2.3.1.48" evidence="2"/>
<gene>
    <name evidence="9" type="ORF">Tci_047785</name>
</gene>
<dbReference type="InterPro" id="IPR013178">
    <property type="entry name" value="Histone_AcTrfase_Rtt109/CBP"/>
</dbReference>
<proteinExistence type="predicted"/>
<dbReference type="GO" id="GO:0005667">
    <property type="term" value="C:transcription regulator complex"/>
    <property type="evidence" value="ECO:0007669"/>
    <property type="project" value="TreeGrafter"/>
</dbReference>
<dbReference type="GO" id="GO:0000123">
    <property type="term" value="C:histone acetyltransferase complex"/>
    <property type="evidence" value="ECO:0007669"/>
    <property type="project" value="TreeGrafter"/>
</dbReference>
<evidence type="ECO:0000256" key="4">
    <source>
        <dbReference type="ARBA" id="ARBA00022853"/>
    </source>
</evidence>
<keyword evidence="5" id="KW-0805">Transcription regulation</keyword>
<evidence type="ECO:0000256" key="6">
    <source>
        <dbReference type="ARBA" id="ARBA00023163"/>
    </source>
</evidence>
<dbReference type="Gene3D" id="1.20.1020.10">
    <property type="entry name" value="TAZ domain"/>
    <property type="match status" value="1"/>
</dbReference>